<dbReference type="AlphaFoldDB" id="A0A0L9TD39"/>
<dbReference type="Gramene" id="KOM28515">
    <property type="protein sequence ID" value="KOM28515"/>
    <property type="gene ID" value="LR48_Vigan549s007000"/>
</dbReference>
<proteinExistence type="predicted"/>
<evidence type="ECO:0000256" key="1">
    <source>
        <dbReference type="SAM" id="MobiDB-lite"/>
    </source>
</evidence>
<reference evidence="3" key="1">
    <citation type="journal article" date="2015" name="Proc. Natl. Acad. Sci. U.S.A.">
        <title>Genome sequencing of adzuki bean (Vigna angularis) provides insight into high starch and low fat accumulation and domestication.</title>
        <authorList>
            <person name="Yang K."/>
            <person name="Tian Z."/>
            <person name="Chen C."/>
            <person name="Luo L."/>
            <person name="Zhao B."/>
            <person name="Wang Z."/>
            <person name="Yu L."/>
            <person name="Li Y."/>
            <person name="Sun Y."/>
            <person name="Li W."/>
            <person name="Chen Y."/>
            <person name="Li Y."/>
            <person name="Zhang Y."/>
            <person name="Ai D."/>
            <person name="Zhao J."/>
            <person name="Shang C."/>
            <person name="Ma Y."/>
            <person name="Wu B."/>
            <person name="Wang M."/>
            <person name="Gao L."/>
            <person name="Sun D."/>
            <person name="Zhang P."/>
            <person name="Guo F."/>
            <person name="Wang W."/>
            <person name="Li Y."/>
            <person name="Wang J."/>
            <person name="Varshney R.K."/>
            <person name="Wang J."/>
            <person name="Ling H.Q."/>
            <person name="Wan P."/>
        </authorList>
    </citation>
    <scope>NUCLEOTIDE SEQUENCE</scope>
    <source>
        <strain evidence="3">cv. Jingnong 6</strain>
    </source>
</reference>
<evidence type="ECO:0000313" key="2">
    <source>
        <dbReference type="EMBL" id="KOM28515.1"/>
    </source>
</evidence>
<dbReference type="Proteomes" id="UP000053144">
    <property type="component" value="Unassembled WGS sequence"/>
</dbReference>
<sequence>MEHYKCSNGKIPTKTTPQPQHLPALAPKESPRQHLLPSKWMIIAKETYPNSTQHKQCNVSRKENFLPPLLFSFFANRINESIELEARGQQRRRCGEGVSKRCLWWLTAASLRGGRCDRDNIGIVEAGSFRANRNGDPGGSSESRGPLASLGFSIWGCN</sequence>
<feature type="region of interest" description="Disordered" evidence="1">
    <location>
        <begin position="1"/>
        <end position="31"/>
    </location>
</feature>
<dbReference type="EMBL" id="KQ258436">
    <property type="protein sequence ID" value="KOM28515.1"/>
    <property type="molecule type" value="Genomic_DNA"/>
</dbReference>
<gene>
    <name evidence="2" type="ORF">LR48_Vigan549s007000</name>
</gene>
<protein>
    <submittedName>
        <fullName evidence="2">Uncharacterized protein</fullName>
    </submittedName>
</protein>
<name>A0A0L9TD39_PHAAN</name>
<organism evidence="2 3">
    <name type="scientific">Phaseolus angularis</name>
    <name type="common">Azuki bean</name>
    <name type="synonym">Vigna angularis</name>
    <dbReference type="NCBI Taxonomy" id="3914"/>
    <lineage>
        <taxon>Eukaryota</taxon>
        <taxon>Viridiplantae</taxon>
        <taxon>Streptophyta</taxon>
        <taxon>Embryophyta</taxon>
        <taxon>Tracheophyta</taxon>
        <taxon>Spermatophyta</taxon>
        <taxon>Magnoliopsida</taxon>
        <taxon>eudicotyledons</taxon>
        <taxon>Gunneridae</taxon>
        <taxon>Pentapetalae</taxon>
        <taxon>rosids</taxon>
        <taxon>fabids</taxon>
        <taxon>Fabales</taxon>
        <taxon>Fabaceae</taxon>
        <taxon>Papilionoideae</taxon>
        <taxon>50 kb inversion clade</taxon>
        <taxon>NPAAA clade</taxon>
        <taxon>indigoferoid/millettioid clade</taxon>
        <taxon>Phaseoleae</taxon>
        <taxon>Vigna</taxon>
    </lineage>
</organism>
<accession>A0A0L9TD39</accession>
<evidence type="ECO:0000313" key="3">
    <source>
        <dbReference type="Proteomes" id="UP000053144"/>
    </source>
</evidence>